<name>A0A2S0VVF5_9ALTE</name>
<dbReference type="GO" id="GO:0005829">
    <property type="term" value="C:cytosol"/>
    <property type="evidence" value="ECO:0007669"/>
    <property type="project" value="TreeGrafter"/>
</dbReference>
<evidence type="ECO:0000259" key="9">
    <source>
        <dbReference type="PROSITE" id="PS51194"/>
    </source>
</evidence>
<evidence type="ECO:0000259" key="10">
    <source>
        <dbReference type="PROSITE" id="PS51195"/>
    </source>
</evidence>
<dbReference type="Pfam" id="PF00270">
    <property type="entry name" value="DEAD"/>
    <property type="match status" value="1"/>
</dbReference>
<feature type="compositionally biased region" description="Basic and acidic residues" evidence="7">
    <location>
        <begin position="373"/>
        <end position="387"/>
    </location>
</feature>
<dbReference type="SMART" id="SM00490">
    <property type="entry name" value="HELICc"/>
    <property type="match status" value="1"/>
</dbReference>
<dbReference type="PROSITE" id="PS00039">
    <property type="entry name" value="DEAD_ATP_HELICASE"/>
    <property type="match status" value="1"/>
</dbReference>
<dbReference type="InterPro" id="IPR014014">
    <property type="entry name" value="RNA_helicase_DEAD_Q_motif"/>
</dbReference>
<evidence type="ECO:0000313" key="11">
    <source>
        <dbReference type="EMBL" id="AWB68199.1"/>
    </source>
</evidence>
<organism evidence="11 12">
    <name type="scientific">Saccharobesus litoralis</name>
    <dbReference type="NCBI Taxonomy" id="2172099"/>
    <lineage>
        <taxon>Bacteria</taxon>
        <taxon>Pseudomonadati</taxon>
        <taxon>Pseudomonadota</taxon>
        <taxon>Gammaproteobacteria</taxon>
        <taxon>Alteromonadales</taxon>
        <taxon>Alteromonadaceae</taxon>
        <taxon>Saccharobesus</taxon>
    </lineage>
</organism>
<comment type="subunit">
    <text evidence="5">Interacts with the 50S ribosomal subunit.</text>
</comment>
<evidence type="ECO:0000256" key="3">
    <source>
        <dbReference type="ARBA" id="ARBA00022806"/>
    </source>
</evidence>
<dbReference type="EMBL" id="CP026604">
    <property type="protein sequence ID" value="AWB68199.1"/>
    <property type="molecule type" value="Genomic_DNA"/>
</dbReference>
<dbReference type="InterPro" id="IPR001650">
    <property type="entry name" value="Helicase_C-like"/>
</dbReference>
<dbReference type="PANTHER" id="PTHR47959">
    <property type="entry name" value="ATP-DEPENDENT RNA HELICASE RHLE-RELATED"/>
    <property type="match status" value="1"/>
</dbReference>
<evidence type="ECO:0000256" key="5">
    <source>
        <dbReference type="HAMAP-Rule" id="MF_00967"/>
    </source>
</evidence>
<dbReference type="PROSITE" id="PS51192">
    <property type="entry name" value="HELICASE_ATP_BIND_1"/>
    <property type="match status" value="1"/>
</dbReference>
<dbReference type="NCBIfam" id="NF008394">
    <property type="entry name" value="PRK11192.1"/>
    <property type="match status" value="1"/>
</dbReference>
<keyword evidence="12" id="KW-1185">Reference proteome</keyword>
<feature type="domain" description="DEAD-box RNA helicase Q" evidence="10">
    <location>
        <begin position="2"/>
        <end position="30"/>
    </location>
</feature>
<evidence type="ECO:0000256" key="2">
    <source>
        <dbReference type="ARBA" id="ARBA00022801"/>
    </source>
</evidence>
<dbReference type="GO" id="GO:0016887">
    <property type="term" value="F:ATP hydrolysis activity"/>
    <property type="evidence" value="ECO:0007669"/>
    <property type="project" value="RHEA"/>
</dbReference>
<dbReference type="PROSITE" id="PS51194">
    <property type="entry name" value="HELICASE_CTER"/>
    <property type="match status" value="1"/>
</dbReference>
<dbReference type="GO" id="GO:0005524">
    <property type="term" value="F:ATP binding"/>
    <property type="evidence" value="ECO:0007669"/>
    <property type="project" value="UniProtKB-UniRule"/>
</dbReference>
<dbReference type="InterPro" id="IPR000629">
    <property type="entry name" value="RNA-helicase_DEAD-box_CS"/>
</dbReference>
<dbReference type="GO" id="GO:0003676">
    <property type="term" value="F:nucleic acid binding"/>
    <property type="evidence" value="ECO:0007669"/>
    <property type="project" value="InterPro"/>
</dbReference>
<dbReference type="RefSeq" id="WP_108604263.1">
    <property type="nucleotide sequence ID" value="NZ_CP026604.1"/>
</dbReference>
<dbReference type="AlphaFoldDB" id="A0A2S0VVF5"/>
<dbReference type="GO" id="GO:0003724">
    <property type="term" value="F:RNA helicase activity"/>
    <property type="evidence" value="ECO:0007669"/>
    <property type="project" value="UniProtKB-UniRule"/>
</dbReference>
<evidence type="ECO:0000313" key="12">
    <source>
        <dbReference type="Proteomes" id="UP000244441"/>
    </source>
</evidence>
<dbReference type="GO" id="GO:0000027">
    <property type="term" value="P:ribosomal large subunit assembly"/>
    <property type="evidence" value="ECO:0007669"/>
    <property type="project" value="UniProtKB-UniRule"/>
</dbReference>
<comment type="subcellular location">
    <subcellularLocation>
        <location evidence="5">Cytoplasm</location>
    </subcellularLocation>
</comment>
<feature type="domain" description="Helicase C-terminal" evidence="9">
    <location>
        <begin position="220"/>
        <end position="386"/>
    </location>
</feature>
<keyword evidence="5" id="KW-0690">Ribosome biogenesis</keyword>
<keyword evidence="2 5" id="KW-0378">Hydrolase</keyword>
<dbReference type="HAMAP" id="MF_00967">
    <property type="entry name" value="DEAD_helicase_SrmB"/>
    <property type="match status" value="1"/>
</dbReference>
<evidence type="ECO:0000256" key="7">
    <source>
        <dbReference type="SAM" id="MobiDB-lite"/>
    </source>
</evidence>
<keyword evidence="4 5" id="KW-0067">ATP-binding</keyword>
<dbReference type="InterPro" id="IPR011545">
    <property type="entry name" value="DEAD/DEAH_box_helicase_dom"/>
</dbReference>
<proteinExistence type="inferred from homology"/>
<dbReference type="InterPro" id="IPR028621">
    <property type="entry name" value="DEAD_helicase_SrmB"/>
</dbReference>
<keyword evidence="3 5" id="KW-0347">Helicase</keyword>
<dbReference type="EC" id="3.6.4.13" evidence="5"/>
<evidence type="ECO:0000256" key="6">
    <source>
        <dbReference type="PROSITE-ProRule" id="PRU00552"/>
    </source>
</evidence>
<dbReference type="InterPro" id="IPR014001">
    <property type="entry name" value="Helicase_ATP-bd"/>
</dbReference>
<comment type="similarity">
    <text evidence="5">Belongs to the DEAD box helicase family. SrmB subfamily.</text>
</comment>
<dbReference type="PANTHER" id="PTHR47959:SF3">
    <property type="entry name" value="ATP-DEPENDENT RNA HELICASE SRMB"/>
    <property type="match status" value="1"/>
</dbReference>
<dbReference type="Pfam" id="PF00271">
    <property type="entry name" value="Helicase_C"/>
    <property type="match status" value="1"/>
</dbReference>
<dbReference type="OrthoDB" id="9805696at2"/>
<dbReference type="CDD" id="cd18787">
    <property type="entry name" value="SF2_C_DEAD"/>
    <property type="match status" value="1"/>
</dbReference>
<accession>A0A2S0VVF5</accession>
<evidence type="ECO:0000259" key="8">
    <source>
        <dbReference type="PROSITE" id="PS51192"/>
    </source>
</evidence>
<evidence type="ECO:0000256" key="1">
    <source>
        <dbReference type="ARBA" id="ARBA00022741"/>
    </source>
</evidence>
<dbReference type="InterPro" id="IPR044742">
    <property type="entry name" value="DEAD/DEAH_RhlB"/>
</dbReference>
<feature type="short sequence motif" description="Q motif" evidence="6">
    <location>
        <begin position="2"/>
        <end position="30"/>
    </location>
</feature>
<keyword evidence="1 5" id="KW-0547">Nucleotide-binding</keyword>
<dbReference type="PROSITE" id="PS51195">
    <property type="entry name" value="Q_MOTIF"/>
    <property type="match status" value="1"/>
</dbReference>
<dbReference type="Proteomes" id="UP000244441">
    <property type="component" value="Chromosome"/>
</dbReference>
<comment type="function">
    <text evidence="5">DEAD-box RNA helicase involved in the assembly of the 50S ribosomal subunit at low temperature. Exhibits RNA-stimulated ATP hydrolysis and RNA unwinding activity.</text>
</comment>
<sequence>MTSFEQLELDESIIQAVSEAGYKAPTTIQKMVIPHAMEAQDILGSAPTGTGKTAAFLLPALQHLLDFPRSKNALGVRVLIMAPTRELAVQIYDNALLYSKYTEFKCGLVTGGINYGSHKELLETKVDLLVATPGRLLEYIEEEKFDCRDIEWLILDEADRMLDMGFRGTMQRVADESINRKQTMLFSATLEGGGVIKFANDVLNDPIKLEAKPPRKESNKIHQWIHLADSREHKLAILTHWLRDPNVTKAVVFVKTRERVNELVGLLGAAQLSCCWLQGDMPQDKRLQSIDKFNNNKVKTLVATDVAARGIDVDDISHVFNFDMPRTADVYVHRIGRTGRAGKKGTAISFVEAHEAEILGKVERYTQQKLKRRAVEGLEPKNKEAKPPAKKKKPKSKPGVTRNRVIKGKQKKAAKRR</sequence>
<keyword evidence="5" id="KW-0963">Cytoplasm</keyword>
<feature type="domain" description="Helicase ATP-binding" evidence="8">
    <location>
        <begin position="33"/>
        <end position="208"/>
    </location>
</feature>
<dbReference type="CDD" id="cd00268">
    <property type="entry name" value="DEADc"/>
    <property type="match status" value="1"/>
</dbReference>
<dbReference type="SMART" id="SM00487">
    <property type="entry name" value="DEXDc"/>
    <property type="match status" value="1"/>
</dbReference>
<dbReference type="KEGG" id="cate:C2869_18060"/>
<protein>
    <recommendedName>
        <fullName evidence="5">ATP-dependent RNA helicase SrmB</fullName>
        <ecNumber evidence="5">3.6.4.13</ecNumber>
    </recommendedName>
</protein>
<evidence type="ECO:0000256" key="4">
    <source>
        <dbReference type="ARBA" id="ARBA00022840"/>
    </source>
</evidence>
<feature type="region of interest" description="Disordered" evidence="7">
    <location>
        <begin position="372"/>
        <end position="417"/>
    </location>
</feature>
<dbReference type="SUPFAM" id="SSF52540">
    <property type="entry name" value="P-loop containing nucleoside triphosphate hydrolases"/>
    <property type="match status" value="1"/>
</dbReference>
<gene>
    <name evidence="5" type="primary">srmB</name>
    <name evidence="11" type="ORF">C2869_18060</name>
</gene>
<comment type="catalytic activity">
    <reaction evidence="5">
        <text>ATP + H2O = ADP + phosphate + H(+)</text>
        <dbReference type="Rhea" id="RHEA:13065"/>
        <dbReference type="ChEBI" id="CHEBI:15377"/>
        <dbReference type="ChEBI" id="CHEBI:15378"/>
        <dbReference type="ChEBI" id="CHEBI:30616"/>
        <dbReference type="ChEBI" id="CHEBI:43474"/>
        <dbReference type="ChEBI" id="CHEBI:456216"/>
        <dbReference type="EC" id="3.6.4.13"/>
    </reaction>
</comment>
<dbReference type="InterPro" id="IPR050079">
    <property type="entry name" value="DEAD_box_RNA_helicase"/>
</dbReference>
<dbReference type="InterPro" id="IPR027417">
    <property type="entry name" value="P-loop_NTPase"/>
</dbReference>
<reference evidence="11 12" key="1">
    <citation type="submission" date="2018-01" db="EMBL/GenBank/DDBJ databases">
        <title>Genome sequence of a Cantenovulum-like bacteria.</title>
        <authorList>
            <person name="Tan W.R."/>
            <person name="Lau N.-S."/>
            <person name="Go F."/>
            <person name="Amirul A.-A.A."/>
        </authorList>
    </citation>
    <scope>NUCLEOTIDE SEQUENCE [LARGE SCALE GENOMIC DNA]</scope>
    <source>
        <strain evidence="11 12">CCB-QB4</strain>
    </source>
</reference>
<feature type="compositionally biased region" description="Basic residues" evidence="7">
    <location>
        <begin position="404"/>
        <end position="417"/>
    </location>
</feature>
<dbReference type="Gene3D" id="3.40.50.300">
    <property type="entry name" value="P-loop containing nucleotide triphosphate hydrolases"/>
    <property type="match status" value="2"/>
</dbReference>